<reference evidence="11 12" key="1">
    <citation type="journal article" date="2012" name="J. Bacteriol.">
        <title>Draft genome of Streptomyces tsukubaensis NRRL 18488, the producer of the clinically important immunosuppressant tacrolimus (FK506).</title>
        <authorList>
            <person name="Barreiro C."/>
            <person name="Prieto C."/>
            <person name="Sola-Landa A."/>
            <person name="Solera E."/>
            <person name="Martinez-Castro M."/>
            <person name="Perez-Redondo R."/>
            <person name="Garcia-Estrada C."/>
            <person name="Aparicio J.F."/>
            <person name="Fernandez-Martinez L.T."/>
            <person name="Santos-Aberturas J."/>
            <person name="Salehi-Najafabadi Z."/>
            <person name="Rodriguez-Garcia A."/>
            <person name="Tauch A."/>
            <person name="Martin J.F."/>
        </authorList>
    </citation>
    <scope>NUCLEOTIDE SEQUENCE [LARGE SCALE GENOMIC DNA]</scope>
    <source>
        <strain evidence="12">DSM 42081 / NBRC 108919 / NRRL 18488 / 9993</strain>
    </source>
</reference>
<evidence type="ECO:0000256" key="1">
    <source>
        <dbReference type="ARBA" id="ARBA00005049"/>
    </source>
</evidence>
<evidence type="ECO:0000256" key="8">
    <source>
        <dbReference type="ARBA" id="ARBA00030686"/>
    </source>
</evidence>
<evidence type="ECO:0000313" key="12">
    <source>
        <dbReference type="Proteomes" id="UP000005940"/>
    </source>
</evidence>
<proteinExistence type="inferred from homology"/>
<dbReference type="PANTHER" id="PTHR43463:SF1">
    <property type="entry name" value="NICOTINATE-NUCLEOTIDE--DIMETHYLBENZIMIDAZOLE PHOSPHORIBOSYLTRANSFERASE"/>
    <property type="match status" value="1"/>
</dbReference>
<dbReference type="CDD" id="cd02439">
    <property type="entry name" value="DMB-PRT_CobT"/>
    <property type="match status" value="1"/>
</dbReference>
<dbReference type="InterPro" id="IPR036087">
    <property type="entry name" value="Nict_dMeBzImd_PRibTrfase_sf"/>
</dbReference>
<feature type="region of interest" description="Disordered" evidence="10">
    <location>
        <begin position="345"/>
        <end position="376"/>
    </location>
</feature>
<comment type="similarity">
    <text evidence="2">Belongs to the CobT family.</text>
</comment>
<dbReference type="UniPathway" id="UPA00061">
    <property type="reaction ID" value="UER00516"/>
</dbReference>
<dbReference type="Gene3D" id="1.10.1610.10">
    <property type="match status" value="1"/>
</dbReference>
<evidence type="ECO:0000256" key="5">
    <source>
        <dbReference type="ARBA" id="ARBA00022573"/>
    </source>
</evidence>
<keyword evidence="7" id="KW-0808">Transferase</keyword>
<evidence type="ECO:0000256" key="7">
    <source>
        <dbReference type="ARBA" id="ARBA00022679"/>
    </source>
</evidence>
<dbReference type="SUPFAM" id="SSF52733">
    <property type="entry name" value="Nicotinate mononucleotide:5,6-dimethylbenzimidazole phosphoribosyltransferase (CobT)"/>
    <property type="match status" value="1"/>
</dbReference>
<evidence type="ECO:0000256" key="6">
    <source>
        <dbReference type="ARBA" id="ARBA00022676"/>
    </source>
</evidence>
<dbReference type="GO" id="GO:0009236">
    <property type="term" value="P:cobalamin biosynthetic process"/>
    <property type="evidence" value="ECO:0007669"/>
    <property type="project" value="UniProtKB-KW"/>
</dbReference>
<dbReference type="NCBIfam" id="NF000996">
    <property type="entry name" value="PRK00105.1"/>
    <property type="match status" value="1"/>
</dbReference>
<keyword evidence="6 11" id="KW-0328">Glycosyltransferase</keyword>
<dbReference type="RefSeq" id="WP_045853118.1">
    <property type="nucleotide sequence ID" value="NZ_CP029159.1"/>
</dbReference>
<sequence>MSRVNLDDYSDLIGRTDGALRQSAEDRRARLAVAPKALGRLDELGEWLVAAQGVSPPKVIARPRVVLFAGDHGVAGLDVSGRRAGEAYHLVREVLEGTSPVAVLARGAGVPVRVVDAGLDCDPELLPEEVVRHRVRRGSGRIDIEDALTPDEVDAALRLGAAIADEEADSGTDLVVLGDLSVGGTTPAAVLIAALCGTDASVVTGRGGAGIDDLAWMRKCAAIRDALRRARPVLGDQTDLLAAVGGADIAAMTGFLLQCAVRRTPVVLDGVVSAACALVGQRAAFRAPDWWLAGQLTGEPGQAKALDRMALNPILEQGVTVGGGTGALLALPLVQAASALLAELPERTEAEAEDGTAGDESPATVPDGGAAESATD</sequence>
<evidence type="ECO:0000256" key="4">
    <source>
        <dbReference type="ARBA" id="ARBA00015486"/>
    </source>
</evidence>
<name>A0A7G3UL69_STRT9</name>
<dbReference type="PANTHER" id="PTHR43463">
    <property type="entry name" value="NICOTINATE-NUCLEOTIDE--DIMETHYLBENZIMIDAZOLE PHOSPHORIBOSYLTRANSFERASE"/>
    <property type="match status" value="1"/>
</dbReference>
<evidence type="ECO:0000256" key="9">
    <source>
        <dbReference type="ARBA" id="ARBA00047340"/>
    </source>
</evidence>
<evidence type="ECO:0000256" key="2">
    <source>
        <dbReference type="ARBA" id="ARBA00007110"/>
    </source>
</evidence>
<dbReference type="Pfam" id="PF02277">
    <property type="entry name" value="DBI_PRT"/>
    <property type="match status" value="1"/>
</dbReference>
<gene>
    <name evidence="11" type="ORF">STSU_026345</name>
</gene>
<keyword evidence="5" id="KW-0169">Cobalamin biosynthesis</keyword>
<dbReference type="GO" id="GO:0008939">
    <property type="term" value="F:nicotinate-nucleotide-dimethylbenzimidazole phosphoribosyltransferase activity"/>
    <property type="evidence" value="ECO:0007669"/>
    <property type="project" value="UniProtKB-EC"/>
</dbReference>
<dbReference type="EC" id="2.4.2.21" evidence="3"/>
<dbReference type="InterPro" id="IPR023195">
    <property type="entry name" value="Nict_dMeBzImd_PRibTrfase_N"/>
</dbReference>
<accession>A0A7G3UL69</accession>
<organism evidence="11 12">
    <name type="scientific">Streptomyces tsukubensis (strain DSM 42081 / NBRC 108919 / NRRL 18488 / 9993)</name>
    <dbReference type="NCBI Taxonomy" id="1114943"/>
    <lineage>
        <taxon>Bacteria</taxon>
        <taxon>Bacillati</taxon>
        <taxon>Actinomycetota</taxon>
        <taxon>Actinomycetes</taxon>
        <taxon>Kitasatosporales</taxon>
        <taxon>Streptomycetaceae</taxon>
        <taxon>Streptomyces</taxon>
    </lineage>
</organism>
<keyword evidence="12" id="KW-1185">Reference proteome</keyword>
<evidence type="ECO:0000256" key="3">
    <source>
        <dbReference type="ARBA" id="ARBA00011991"/>
    </source>
</evidence>
<dbReference type="Gene3D" id="3.40.50.10210">
    <property type="match status" value="1"/>
</dbReference>
<comment type="catalytic activity">
    <reaction evidence="9">
        <text>5,6-dimethylbenzimidazole + nicotinate beta-D-ribonucleotide = alpha-ribazole 5'-phosphate + nicotinate + H(+)</text>
        <dbReference type="Rhea" id="RHEA:11196"/>
        <dbReference type="ChEBI" id="CHEBI:15378"/>
        <dbReference type="ChEBI" id="CHEBI:15890"/>
        <dbReference type="ChEBI" id="CHEBI:32544"/>
        <dbReference type="ChEBI" id="CHEBI:57502"/>
        <dbReference type="ChEBI" id="CHEBI:57918"/>
        <dbReference type="EC" id="2.4.2.21"/>
    </reaction>
</comment>
<dbReference type="InterPro" id="IPR003200">
    <property type="entry name" value="Nict_dMeBzImd_PRibTrfase"/>
</dbReference>
<dbReference type="Proteomes" id="UP000005940">
    <property type="component" value="Chromosome"/>
</dbReference>
<dbReference type="EMBL" id="CP029159">
    <property type="protein sequence ID" value="QKM70125.1"/>
    <property type="molecule type" value="Genomic_DNA"/>
</dbReference>
<evidence type="ECO:0000313" key="11">
    <source>
        <dbReference type="EMBL" id="QKM70125.1"/>
    </source>
</evidence>
<dbReference type="AlphaFoldDB" id="A0A7G3UL69"/>
<comment type="pathway">
    <text evidence="1">Nucleoside biosynthesis; alpha-ribazole biosynthesis; alpha-ribazole from 5,6-dimethylbenzimidazole: step 1/2.</text>
</comment>
<evidence type="ECO:0000256" key="10">
    <source>
        <dbReference type="SAM" id="MobiDB-lite"/>
    </source>
</evidence>
<protein>
    <recommendedName>
        <fullName evidence="4">Nicotinate-nucleotide--dimethylbenzimidazole phosphoribosyltransferase</fullName>
        <ecNumber evidence="3">2.4.2.21</ecNumber>
    </recommendedName>
    <alternativeName>
        <fullName evidence="8">N(1)-alpha-phosphoribosyltransferase</fullName>
    </alternativeName>
</protein>